<evidence type="ECO:0000259" key="4">
    <source>
        <dbReference type="PROSITE" id="PS51459"/>
    </source>
</evidence>
<evidence type="ECO:0000313" key="6">
    <source>
        <dbReference type="Proteomes" id="UP000680020"/>
    </source>
</evidence>
<feature type="active site" evidence="1">
    <location>
        <position position="175"/>
    </location>
</feature>
<dbReference type="Gene3D" id="1.10.3290.10">
    <property type="entry name" value="Fido-like domain"/>
    <property type="match status" value="1"/>
</dbReference>
<feature type="site" description="Important for autoinhibition of adenylyltransferase activity" evidence="3">
    <location>
        <position position="46"/>
    </location>
</feature>
<sequence>MINENLNKIDALRDQIHSLRPLPELTLSSLQEAMNLEWIYHSNAIEGNTLTLNETKVILEGLTVGQGKTLREHLEVINHQEAIDYIQSLIQSDADLTENIIKETHYLVTKNTVKDAGAYRTQNVVISGASTTPPNHIKVPEAMAELIQWFNSEEFNQYHPVIRAAMFHNEFVKIHPFSDGNGRTGRLLSNLILMQADYLPVIIRAENRLAYYDALDLACRAQDYSLINELFIQEELRSLERYWDIVS</sequence>
<gene>
    <name evidence="5" type="ORF">J7561_09760</name>
</gene>
<dbReference type="InterPro" id="IPR003812">
    <property type="entry name" value="Fido"/>
</dbReference>
<organism evidence="5 6">
    <name type="scientific">Wohlfahrtiimonas chitiniclastica</name>
    <dbReference type="NCBI Taxonomy" id="400946"/>
    <lineage>
        <taxon>Bacteria</taxon>
        <taxon>Pseudomonadati</taxon>
        <taxon>Pseudomonadota</taxon>
        <taxon>Gammaproteobacteria</taxon>
        <taxon>Cardiobacteriales</taxon>
        <taxon>Ignatzschineriaceae</taxon>
        <taxon>Wohlfahrtiimonas</taxon>
    </lineage>
</organism>
<protein>
    <submittedName>
        <fullName evidence="5">Fic family protein</fullName>
    </submittedName>
</protein>
<evidence type="ECO:0000313" key="5">
    <source>
        <dbReference type="EMBL" id="MBS7825480.1"/>
    </source>
</evidence>
<feature type="binding site" evidence="2">
    <location>
        <begin position="179"/>
        <end position="186"/>
    </location>
    <ligand>
        <name>ATP</name>
        <dbReference type="ChEBI" id="CHEBI:30616"/>
    </ligand>
</feature>
<dbReference type="AlphaFoldDB" id="A0AB35C3M4"/>
<dbReference type="PANTHER" id="PTHR13504:SF38">
    <property type="entry name" value="FIDO DOMAIN-CONTAINING PROTEIN"/>
    <property type="match status" value="1"/>
</dbReference>
<feature type="domain" description="Fido" evidence="4">
    <location>
        <begin position="96"/>
        <end position="233"/>
    </location>
</feature>
<dbReference type="GO" id="GO:0005524">
    <property type="term" value="F:ATP binding"/>
    <property type="evidence" value="ECO:0007669"/>
    <property type="project" value="UniProtKB-KW"/>
</dbReference>
<dbReference type="SUPFAM" id="SSF140931">
    <property type="entry name" value="Fic-like"/>
    <property type="match status" value="1"/>
</dbReference>
<accession>A0AB35C3M4</accession>
<dbReference type="InterPro" id="IPR040198">
    <property type="entry name" value="Fido_containing"/>
</dbReference>
<evidence type="ECO:0000256" key="1">
    <source>
        <dbReference type="PIRSR" id="PIRSR640198-1"/>
    </source>
</evidence>
<dbReference type="Proteomes" id="UP000680020">
    <property type="component" value="Unassembled WGS sequence"/>
</dbReference>
<dbReference type="RefSeq" id="WP_008315142.1">
    <property type="nucleotide sequence ID" value="NZ_JAGIBT010000016.1"/>
</dbReference>
<evidence type="ECO:0000256" key="2">
    <source>
        <dbReference type="PIRSR" id="PIRSR640198-2"/>
    </source>
</evidence>
<dbReference type="InterPro" id="IPR036597">
    <property type="entry name" value="Fido-like_dom_sf"/>
</dbReference>
<evidence type="ECO:0000256" key="3">
    <source>
        <dbReference type="PIRSR" id="PIRSR640198-3"/>
    </source>
</evidence>
<dbReference type="Pfam" id="PF02661">
    <property type="entry name" value="Fic"/>
    <property type="match status" value="1"/>
</dbReference>
<reference evidence="5" key="1">
    <citation type="submission" date="2021-03" db="EMBL/GenBank/DDBJ databases">
        <title>Identification and antibiotic profiling of Wohlfahrtiimonas chitiniclastica, an underestimated human pathogen.</title>
        <authorList>
            <person name="Kopf A."/>
            <person name="Bunk B."/>
            <person name="Coldewey S."/>
            <person name="Gunzer F."/>
            <person name="Riedel T."/>
            <person name="Schroettner P."/>
        </authorList>
    </citation>
    <scope>NUCLEOTIDE SEQUENCE</scope>
    <source>
        <strain evidence="5">DSM 100917</strain>
    </source>
</reference>
<name>A0AB35C3M4_9GAMM</name>
<keyword evidence="2" id="KW-0547">Nucleotide-binding</keyword>
<keyword evidence="2" id="KW-0067">ATP-binding</keyword>
<proteinExistence type="predicted"/>
<comment type="caution">
    <text evidence="5">The sequence shown here is derived from an EMBL/GenBank/DDBJ whole genome shotgun (WGS) entry which is preliminary data.</text>
</comment>
<dbReference type="PROSITE" id="PS51459">
    <property type="entry name" value="FIDO"/>
    <property type="match status" value="1"/>
</dbReference>
<dbReference type="PANTHER" id="PTHR13504">
    <property type="entry name" value="FIDO DOMAIN-CONTAINING PROTEIN DDB_G0283145"/>
    <property type="match status" value="1"/>
</dbReference>
<dbReference type="EMBL" id="JAGIBU010000015">
    <property type="protein sequence ID" value="MBS7825480.1"/>
    <property type="molecule type" value="Genomic_DNA"/>
</dbReference>
<feature type="binding site" evidence="2">
    <location>
        <begin position="211"/>
        <end position="212"/>
    </location>
    <ligand>
        <name>ATP</name>
        <dbReference type="ChEBI" id="CHEBI:30616"/>
    </ligand>
</feature>